<dbReference type="Gene3D" id="1.10.10.10">
    <property type="entry name" value="Winged helix-like DNA-binding domain superfamily/Winged helix DNA-binding domain"/>
    <property type="match status" value="1"/>
</dbReference>
<dbReference type="PANTHER" id="PTHR43704">
    <property type="entry name" value="BSR5907 PROTEIN"/>
    <property type="match status" value="1"/>
</dbReference>
<reference evidence="2" key="1">
    <citation type="submission" date="2022-12" db="EMBL/GenBank/DDBJ databases">
        <title>Isolation and characterisation of novel Methanocorpusculum spp. from native Australian herbivores indicates the genus is ancestrally host-associated.</title>
        <authorList>
            <person name="Volmer J.G."/>
            <person name="Soo R.M."/>
            <person name="Evans P.N."/>
            <person name="Hoedt E.C."/>
            <person name="Astorga Alsina A.L."/>
            <person name="Woodcroft B.J."/>
            <person name="Tyson G.W."/>
            <person name="Hugenholtz P."/>
            <person name="Morrison M."/>
        </authorList>
    </citation>
    <scope>NUCLEOTIDE SEQUENCE</scope>
    <source>
        <strain evidence="2">MG</strain>
    </source>
</reference>
<gene>
    <name evidence="2" type="ORF">O0S10_05010</name>
</gene>
<evidence type="ECO:0000313" key="2">
    <source>
        <dbReference type="EMBL" id="MCZ0860592.1"/>
    </source>
</evidence>
<proteinExistence type="predicted"/>
<dbReference type="InterPro" id="IPR036390">
    <property type="entry name" value="WH_DNA-bd_sf"/>
</dbReference>
<keyword evidence="3" id="KW-1185">Reference proteome</keyword>
<evidence type="ECO:0000313" key="3">
    <source>
        <dbReference type="Proteomes" id="UP001141422"/>
    </source>
</evidence>
<evidence type="ECO:0000259" key="1">
    <source>
        <dbReference type="SMART" id="SM00419"/>
    </source>
</evidence>
<dbReference type="SUPFAM" id="SSF46785">
    <property type="entry name" value="Winged helix' DNA-binding domain"/>
    <property type="match status" value="1"/>
</dbReference>
<dbReference type="InterPro" id="IPR057161">
    <property type="entry name" value="DUF7839"/>
</dbReference>
<sequence>MPDDPLSNILRSKRETTRFQVLVEVAEHQPSIRQQEIAEKLGVTPQAISEYVRDLADDGFISAEGRGRYYVTHKGVEWVLNNAEVLESYARHVRRDIIHQVATWAAIADSDLKTGDSVGVYMKGGWLYAGRQPQTAMGMVIADAVCGADVGVARLAGIIDHTEGKVDVAKVPRIERGGSKMISPDKLHPLVKKADVIGAVGLEAYLALKNAKVNPDMFFGAREGVIEAAFHGMHCLILIVDEEFTDFLKRLETAGLSYTIHELVSQ</sequence>
<comment type="caution">
    <text evidence="2">The sequence shown here is derived from an EMBL/GenBank/DDBJ whole genome shotgun (WGS) entry which is preliminary data.</text>
</comment>
<dbReference type="CDD" id="cd00092">
    <property type="entry name" value="HTH_CRP"/>
    <property type="match status" value="1"/>
</dbReference>
<dbReference type="InterPro" id="IPR012015">
    <property type="entry name" value="UCP_HTH_arc"/>
</dbReference>
<dbReference type="Pfam" id="PF25211">
    <property type="entry name" value="DUF7839"/>
    <property type="match status" value="1"/>
</dbReference>
<dbReference type="RefSeq" id="WP_268924807.1">
    <property type="nucleotide sequence ID" value="NZ_JAPTGB010000009.1"/>
</dbReference>
<feature type="domain" description="HTH crp-type" evidence="1">
    <location>
        <begin position="24"/>
        <end position="73"/>
    </location>
</feature>
<dbReference type="Pfam" id="PF13412">
    <property type="entry name" value="HTH_24"/>
    <property type="match status" value="1"/>
</dbReference>
<accession>A0ABT4IH77</accession>
<dbReference type="PANTHER" id="PTHR43704:SF2">
    <property type="entry name" value="HTH CRP-TYPE DOMAIN-CONTAINING PROTEIN"/>
    <property type="match status" value="1"/>
</dbReference>
<dbReference type="InterPro" id="IPR012318">
    <property type="entry name" value="HTH_CRP"/>
</dbReference>
<dbReference type="EMBL" id="JAPTGB010000009">
    <property type="protein sequence ID" value="MCZ0860592.1"/>
    <property type="molecule type" value="Genomic_DNA"/>
</dbReference>
<name>A0ABT4IH77_9EURY</name>
<dbReference type="InterPro" id="IPR036388">
    <property type="entry name" value="WH-like_DNA-bd_sf"/>
</dbReference>
<organism evidence="2 3">
    <name type="scientific">Methanocorpusculum petauri</name>
    <dbReference type="NCBI Taxonomy" id="3002863"/>
    <lineage>
        <taxon>Archaea</taxon>
        <taxon>Methanobacteriati</taxon>
        <taxon>Methanobacteriota</taxon>
        <taxon>Stenosarchaea group</taxon>
        <taxon>Methanomicrobia</taxon>
        <taxon>Methanomicrobiales</taxon>
        <taxon>Methanocorpusculaceae</taxon>
        <taxon>Methanocorpusculum</taxon>
    </lineage>
</organism>
<dbReference type="Proteomes" id="UP001141422">
    <property type="component" value="Unassembled WGS sequence"/>
</dbReference>
<dbReference type="SMART" id="SM00419">
    <property type="entry name" value="HTH_CRP"/>
    <property type="match status" value="1"/>
</dbReference>
<protein>
    <submittedName>
        <fullName evidence="2">Winged helix-turn-helix transcriptional regulator</fullName>
    </submittedName>
</protein>
<dbReference type="PIRSF" id="PIRSF004955">
    <property type="entry name" value="HTH_arch"/>
    <property type="match status" value="1"/>
</dbReference>